<gene>
    <name evidence="2" type="ORF">UFOPK3482_00357</name>
</gene>
<name>A0A6J7ER43_9ZZZZ</name>
<feature type="compositionally biased region" description="Polar residues" evidence="1">
    <location>
        <begin position="50"/>
        <end position="104"/>
    </location>
</feature>
<protein>
    <submittedName>
        <fullName evidence="2">Unannotated protein</fullName>
    </submittedName>
</protein>
<reference evidence="2" key="1">
    <citation type="submission" date="2020-05" db="EMBL/GenBank/DDBJ databases">
        <authorList>
            <person name="Chiriac C."/>
            <person name="Salcher M."/>
            <person name="Ghai R."/>
            <person name="Kavagutti S V."/>
        </authorList>
    </citation>
    <scope>NUCLEOTIDE SEQUENCE</scope>
</reference>
<sequence>MTDNKKPEWFNLIDSDAPSARVTKINKKLPAMAILISAGVIATGTFFASSSEPTAQAEVTSTPTAITSVDKSTPANSAAPTAKTVSTAKPSASATPTVTESVKNPAQGGVALPTARSGDDDDEREHGRGEREDDEEDDD</sequence>
<organism evidence="2">
    <name type="scientific">freshwater metagenome</name>
    <dbReference type="NCBI Taxonomy" id="449393"/>
    <lineage>
        <taxon>unclassified sequences</taxon>
        <taxon>metagenomes</taxon>
        <taxon>ecological metagenomes</taxon>
    </lineage>
</organism>
<dbReference type="AlphaFoldDB" id="A0A6J7ER43"/>
<dbReference type="EMBL" id="CAFBLZ010000019">
    <property type="protein sequence ID" value="CAB4883724.1"/>
    <property type="molecule type" value="Genomic_DNA"/>
</dbReference>
<proteinExistence type="predicted"/>
<evidence type="ECO:0000256" key="1">
    <source>
        <dbReference type="SAM" id="MobiDB-lite"/>
    </source>
</evidence>
<feature type="region of interest" description="Disordered" evidence="1">
    <location>
        <begin position="50"/>
        <end position="139"/>
    </location>
</feature>
<evidence type="ECO:0000313" key="2">
    <source>
        <dbReference type="EMBL" id="CAB4883724.1"/>
    </source>
</evidence>
<accession>A0A6J7ER43</accession>